<keyword evidence="2" id="KW-1185">Reference proteome</keyword>
<dbReference type="RefSeq" id="WP_281187067.1">
    <property type="nucleotide sequence ID" value="NZ_FNBK01000017.1"/>
</dbReference>
<proteinExistence type="predicted"/>
<dbReference type="AlphaFoldDB" id="A0A1G7S796"/>
<organism evidence="1 2">
    <name type="scientific">Halorientalis regularis</name>
    <dbReference type="NCBI Taxonomy" id="660518"/>
    <lineage>
        <taxon>Archaea</taxon>
        <taxon>Methanobacteriati</taxon>
        <taxon>Methanobacteriota</taxon>
        <taxon>Stenosarchaea group</taxon>
        <taxon>Halobacteria</taxon>
        <taxon>Halobacteriales</taxon>
        <taxon>Haloarculaceae</taxon>
        <taxon>Halorientalis</taxon>
    </lineage>
</organism>
<evidence type="ECO:0000313" key="2">
    <source>
        <dbReference type="Proteomes" id="UP000199076"/>
    </source>
</evidence>
<accession>A0A1G7S796</accession>
<protein>
    <submittedName>
        <fullName evidence="1">Uncharacterized protein</fullName>
    </submittedName>
</protein>
<dbReference type="Proteomes" id="UP000199076">
    <property type="component" value="Unassembled WGS sequence"/>
</dbReference>
<gene>
    <name evidence="1" type="ORF">SAMN05216218_11759</name>
</gene>
<reference evidence="2" key="1">
    <citation type="submission" date="2016-10" db="EMBL/GenBank/DDBJ databases">
        <authorList>
            <person name="Varghese N."/>
            <person name="Submissions S."/>
        </authorList>
    </citation>
    <scope>NUCLEOTIDE SEQUENCE [LARGE SCALE GENOMIC DNA]</scope>
    <source>
        <strain evidence="2">IBRC-M 10760</strain>
    </source>
</reference>
<dbReference type="EMBL" id="FNBK01000017">
    <property type="protein sequence ID" value="SDG18868.1"/>
    <property type="molecule type" value="Genomic_DNA"/>
</dbReference>
<name>A0A1G7S796_9EURY</name>
<evidence type="ECO:0000313" key="1">
    <source>
        <dbReference type="EMBL" id="SDG18868.1"/>
    </source>
</evidence>
<sequence>MSEFETYTCDSCNEEFSAHPSSNAAANTYCSPACETDGKGLR</sequence>